<feature type="compositionally biased region" description="Polar residues" evidence="4">
    <location>
        <begin position="82"/>
        <end position="91"/>
    </location>
</feature>
<dbReference type="InterPro" id="IPR000524">
    <property type="entry name" value="Tscrpt_reg_HTH_GntR"/>
</dbReference>
<evidence type="ECO:0000256" key="4">
    <source>
        <dbReference type="SAM" id="MobiDB-lite"/>
    </source>
</evidence>
<comment type="caution">
    <text evidence="6">The sequence shown here is derived from an EMBL/GenBank/DDBJ whole genome shotgun (WGS) entry which is preliminary data.</text>
</comment>
<sequence length="112" mass="12834">MWLMTDQFAQPYQRIVEDVRDQIRLGKLRPGHKLPSTRELATHYGVAHGTVQRALAELRSAELIYSHQGKGSFVRQSPDEGQPSSEVQDLQRQVADLTARLERVEQALFHRT</sequence>
<evidence type="ECO:0000259" key="5">
    <source>
        <dbReference type="PROSITE" id="PS50949"/>
    </source>
</evidence>
<dbReference type="Proteomes" id="UP000450000">
    <property type="component" value="Unassembled WGS sequence"/>
</dbReference>
<gene>
    <name evidence="6" type="ORF">F7Q99_38220</name>
</gene>
<dbReference type="SMART" id="SM00345">
    <property type="entry name" value="HTH_GNTR"/>
    <property type="match status" value="1"/>
</dbReference>
<dbReference type="OrthoDB" id="7363114at2"/>
<dbReference type="GO" id="GO:0003700">
    <property type="term" value="F:DNA-binding transcription factor activity"/>
    <property type="evidence" value="ECO:0007669"/>
    <property type="project" value="InterPro"/>
</dbReference>
<dbReference type="EMBL" id="WBOF01000007">
    <property type="protein sequence ID" value="MQS17871.1"/>
    <property type="molecule type" value="Genomic_DNA"/>
</dbReference>
<dbReference type="InterPro" id="IPR050679">
    <property type="entry name" value="Bact_HTH_transcr_reg"/>
</dbReference>
<keyword evidence="2" id="KW-0238">DNA-binding</keyword>
<protein>
    <submittedName>
        <fullName evidence="6">Winged helix-turn-helix transcriptional regulator</fullName>
    </submittedName>
</protein>
<evidence type="ECO:0000256" key="3">
    <source>
        <dbReference type="ARBA" id="ARBA00023163"/>
    </source>
</evidence>
<proteinExistence type="predicted"/>
<dbReference type="Pfam" id="PF00392">
    <property type="entry name" value="GntR"/>
    <property type="match status" value="1"/>
</dbReference>
<reference evidence="6 7" key="1">
    <citation type="submission" date="2019-09" db="EMBL/GenBank/DDBJ databases">
        <title>Genome Sequences of Streptomyces kaniharaensis ATCC 21070.</title>
        <authorList>
            <person name="Zhu W."/>
            <person name="De Crecy-Lagard V."/>
            <person name="Richards N.G."/>
        </authorList>
    </citation>
    <scope>NUCLEOTIDE SEQUENCE [LARGE SCALE GENOMIC DNA]</scope>
    <source>
        <strain evidence="6 7">SF-557</strain>
    </source>
</reference>
<dbReference type="CDD" id="cd07377">
    <property type="entry name" value="WHTH_GntR"/>
    <property type="match status" value="1"/>
</dbReference>
<dbReference type="AlphaFoldDB" id="A0A6N7L2P3"/>
<keyword evidence="7" id="KW-1185">Reference proteome</keyword>
<dbReference type="InterPro" id="IPR036390">
    <property type="entry name" value="WH_DNA-bd_sf"/>
</dbReference>
<evidence type="ECO:0000313" key="6">
    <source>
        <dbReference type="EMBL" id="MQS17871.1"/>
    </source>
</evidence>
<evidence type="ECO:0000313" key="7">
    <source>
        <dbReference type="Proteomes" id="UP000450000"/>
    </source>
</evidence>
<dbReference type="PANTHER" id="PTHR44846">
    <property type="entry name" value="MANNOSYL-D-GLYCERATE TRANSPORT/METABOLISM SYSTEM REPRESSOR MNGR-RELATED"/>
    <property type="match status" value="1"/>
</dbReference>
<accession>A0A6N7L2P3</accession>
<dbReference type="SUPFAM" id="SSF46785">
    <property type="entry name" value="Winged helix' DNA-binding domain"/>
    <property type="match status" value="1"/>
</dbReference>
<name>A0A6N7L2P3_9ACTN</name>
<evidence type="ECO:0000256" key="1">
    <source>
        <dbReference type="ARBA" id="ARBA00023015"/>
    </source>
</evidence>
<dbReference type="InterPro" id="IPR036388">
    <property type="entry name" value="WH-like_DNA-bd_sf"/>
</dbReference>
<dbReference type="PROSITE" id="PS50949">
    <property type="entry name" value="HTH_GNTR"/>
    <property type="match status" value="1"/>
</dbReference>
<keyword evidence="1" id="KW-0805">Transcription regulation</keyword>
<feature type="domain" description="HTH gntR-type" evidence="5">
    <location>
        <begin position="9"/>
        <end position="77"/>
    </location>
</feature>
<organism evidence="6 7">
    <name type="scientific">Streptomyces kaniharaensis</name>
    <dbReference type="NCBI Taxonomy" id="212423"/>
    <lineage>
        <taxon>Bacteria</taxon>
        <taxon>Bacillati</taxon>
        <taxon>Actinomycetota</taxon>
        <taxon>Actinomycetes</taxon>
        <taxon>Kitasatosporales</taxon>
        <taxon>Streptomycetaceae</taxon>
        <taxon>Streptomyces</taxon>
    </lineage>
</organism>
<dbReference type="Gene3D" id="1.10.10.10">
    <property type="entry name" value="Winged helix-like DNA-binding domain superfamily/Winged helix DNA-binding domain"/>
    <property type="match status" value="1"/>
</dbReference>
<keyword evidence="3" id="KW-0804">Transcription</keyword>
<feature type="region of interest" description="Disordered" evidence="4">
    <location>
        <begin position="70"/>
        <end position="91"/>
    </location>
</feature>
<evidence type="ECO:0000256" key="2">
    <source>
        <dbReference type="ARBA" id="ARBA00023125"/>
    </source>
</evidence>
<dbReference type="GO" id="GO:0003677">
    <property type="term" value="F:DNA binding"/>
    <property type="evidence" value="ECO:0007669"/>
    <property type="project" value="UniProtKB-KW"/>
</dbReference>